<dbReference type="Proteomes" id="UP000253845">
    <property type="component" value="Unassembled WGS sequence"/>
</dbReference>
<accession>A0A370C7P2</accession>
<evidence type="ECO:0000313" key="3">
    <source>
        <dbReference type="Proteomes" id="UP000253845"/>
    </source>
</evidence>
<evidence type="ECO:0000313" key="2">
    <source>
        <dbReference type="EMBL" id="RDH23834.1"/>
    </source>
</evidence>
<gene>
    <name evidence="2" type="ORF">M747DRAFT_292963</name>
</gene>
<reference evidence="2 3" key="1">
    <citation type="submission" date="2018-07" db="EMBL/GenBank/DDBJ databases">
        <title>Section-level genome sequencing of Aspergillus section Nigri to investigate inter- and intra-species variation.</title>
        <authorList>
            <consortium name="DOE Joint Genome Institute"/>
            <person name="Vesth T.C."/>
            <person name="Nybo J.L."/>
            <person name="Theobald S."/>
            <person name="Frisvad J.C."/>
            <person name="Larsen T.O."/>
            <person name="Nielsen K.F."/>
            <person name="Hoof J.B."/>
            <person name="Brandl J."/>
            <person name="Salamov A."/>
            <person name="Riley R."/>
            <person name="Gladden J.M."/>
            <person name="Phatale P."/>
            <person name="Nielsen M.T."/>
            <person name="Lyhne E.K."/>
            <person name="Kogle M.E."/>
            <person name="Strasser K."/>
            <person name="McDonnell E."/>
            <person name="Barry K."/>
            <person name="Clum A."/>
            <person name="Chen C."/>
            <person name="Nolan M."/>
            <person name="Sandor L."/>
            <person name="Kuo A."/>
            <person name="Lipzen A."/>
            <person name="Hainaut M."/>
            <person name="Drula E."/>
            <person name="Tsang A."/>
            <person name="Magnuson J.K."/>
            <person name="Henrissat B."/>
            <person name="Wiebenga A."/>
            <person name="Simmons B.A."/>
            <person name="Makela M.R."/>
            <person name="De vries R.P."/>
            <person name="Grigoriev I.V."/>
            <person name="Mortensen U.H."/>
            <person name="Baker S.E."/>
            <person name="Andersen M.R."/>
        </authorList>
    </citation>
    <scope>NUCLEOTIDE SEQUENCE [LARGE SCALE GENOMIC DNA]</scope>
    <source>
        <strain evidence="2 3">ATCC 13496</strain>
    </source>
</reference>
<proteinExistence type="predicted"/>
<feature type="compositionally biased region" description="Polar residues" evidence="1">
    <location>
        <begin position="1"/>
        <end position="18"/>
    </location>
</feature>
<dbReference type="VEuPathDB" id="FungiDB:M747DRAFT_292963"/>
<dbReference type="AlphaFoldDB" id="A0A370C7P2"/>
<feature type="compositionally biased region" description="Basic and acidic residues" evidence="1">
    <location>
        <begin position="71"/>
        <end position="80"/>
    </location>
</feature>
<evidence type="ECO:0000256" key="1">
    <source>
        <dbReference type="SAM" id="MobiDB-lite"/>
    </source>
</evidence>
<feature type="region of interest" description="Disordered" evidence="1">
    <location>
        <begin position="93"/>
        <end position="115"/>
    </location>
</feature>
<dbReference type="EMBL" id="KZ851903">
    <property type="protein sequence ID" value="RDH23834.1"/>
    <property type="molecule type" value="Genomic_DNA"/>
</dbReference>
<feature type="region of interest" description="Disordered" evidence="1">
    <location>
        <begin position="51"/>
        <end position="80"/>
    </location>
</feature>
<protein>
    <submittedName>
        <fullName evidence="2">Uncharacterized protein</fullName>
    </submittedName>
</protein>
<name>A0A370C7P2_ASPNG</name>
<feature type="region of interest" description="Disordered" evidence="1">
    <location>
        <begin position="1"/>
        <end position="30"/>
    </location>
</feature>
<sequence length="115" mass="12818">MADDTQLSQSRSVDSSVDTHAYEISKSATQGTLRGDWPVRFREASAWLHQSDDDTGASYGVAVAPQGNEVDDGKRRKESEGLLHAYMKSEWLRGKSRDKERETEGESEVTQVNGR</sequence>
<feature type="compositionally biased region" description="Basic and acidic residues" evidence="1">
    <location>
        <begin position="93"/>
        <end position="104"/>
    </location>
</feature>
<organism evidence="2 3">
    <name type="scientific">Aspergillus niger ATCC 13496</name>
    <dbReference type="NCBI Taxonomy" id="1353008"/>
    <lineage>
        <taxon>Eukaryota</taxon>
        <taxon>Fungi</taxon>
        <taxon>Dikarya</taxon>
        <taxon>Ascomycota</taxon>
        <taxon>Pezizomycotina</taxon>
        <taxon>Eurotiomycetes</taxon>
        <taxon>Eurotiomycetidae</taxon>
        <taxon>Eurotiales</taxon>
        <taxon>Aspergillaceae</taxon>
        <taxon>Aspergillus</taxon>
        <taxon>Aspergillus subgen. Circumdati</taxon>
    </lineage>
</organism>